<dbReference type="Proteomes" id="UP000318437">
    <property type="component" value="Unassembled WGS sequence"/>
</dbReference>
<name>A0A5C6CPE8_9BACT</name>
<proteinExistence type="predicted"/>
<feature type="compositionally biased region" description="Basic and acidic residues" evidence="1">
    <location>
        <begin position="1"/>
        <end position="17"/>
    </location>
</feature>
<reference evidence="2 3" key="1">
    <citation type="submission" date="2019-02" db="EMBL/GenBank/DDBJ databases">
        <title>Deep-cultivation of Planctomycetes and their phenomic and genomic characterization uncovers novel biology.</title>
        <authorList>
            <person name="Wiegand S."/>
            <person name="Jogler M."/>
            <person name="Boedeker C."/>
            <person name="Pinto D."/>
            <person name="Vollmers J."/>
            <person name="Rivas-Marin E."/>
            <person name="Kohn T."/>
            <person name="Peeters S.H."/>
            <person name="Heuer A."/>
            <person name="Rast P."/>
            <person name="Oberbeckmann S."/>
            <person name="Bunk B."/>
            <person name="Jeske O."/>
            <person name="Meyerdierks A."/>
            <person name="Storesund J.E."/>
            <person name="Kallscheuer N."/>
            <person name="Luecker S."/>
            <person name="Lage O.M."/>
            <person name="Pohl T."/>
            <person name="Merkel B.J."/>
            <person name="Hornburger P."/>
            <person name="Mueller R.-W."/>
            <person name="Bruemmer F."/>
            <person name="Labrenz M."/>
            <person name="Spormann A.M."/>
            <person name="Op Den Camp H."/>
            <person name="Overmann J."/>
            <person name="Amann R."/>
            <person name="Jetten M.S.M."/>
            <person name="Mascher T."/>
            <person name="Medema M.H."/>
            <person name="Devos D.P."/>
            <person name="Kaster A.-K."/>
            <person name="Ovreas L."/>
            <person name="Rohde M."/>
            <person name="Galperin M.Y."/>
            <person name="Jogler C."/>
        </authorList>
    </citation>
    <scope>NUCLEOTIDE SEQUENCE [LARGE SCALE GENOMIC DNA]</scope>
    <source>
        <strain evidence="2 3">Pla144</strain>
    </source>
</reference>
<sequence length="38" mass="4089">MIDHKKPGHTKAGEQKGSKPPVKPATKPTDKPKPATKK</sequence>
<accession>A0A5C6CPE8</accession>
<organism evidence="2 3">
    <name type="scientific">Bythopirellula polymerisocia</name>
    <dbReference type="NCBI Taxonomy" id="2528003"/>
    <lineage>
        <taxon>Bacteria</taxon>
        <taxon>Pseudomonadati</taxon>
        <taxon>Planctomycetota</taxon>
        <taxon>Planctomycetia</taxon>
        <taxon>Pirellulales</taxon>
        <taxon>Lacipirellulaceae</taxon>
        <taxon>Bythopirellula</taxon>
    </lineage>
</organism>
<protein>
    <submittedName>
        <fullName evidence="2">Uncharacterized protein</fullName>
    </submittedName>
</protein>
<evidence type="ECO:0000256" key="1">
    <source>
        <dbReference type="SAM" id="MobiDB-lite"/>
    </source>
</evidence>
<feature type="compositionally biased region" description="Basic and acidic residues" evidence="1">
    <location>
        <begin position="28"/>
        <end position="38"/>
    </location>
</feature>
<comment type="caution">
    <text evidence="2">The sequence shown here is derived from an EMBL/GenBank/DDBJ whole genome shotgun (WGS) entry which is preliminary data.</text>
</comment>
<dbReference type="EMBL" id="SJPS01000005">
    <property type="protein sequence ID" value="TWU24619.1"/>
    <property type="molecule type" value="Genomic_DNA"/>
</dbReference>
<gene>
    <name evidence="2" type="ORF">Pla144_35040</name>
</gene>
<dbReference type="AlphaFoldDB" id="A0A5C6CPE8"/>
<keyword evidence="3" id="KW-1185">Reference proteome</keyword>
<evidence type="ECO:0000313" key="3">
    <source>
        <dbReference type="Proteomes" id="UP000318437"/>
    </source>
</evidence>
<feature type="region of interest" description="Disordered" evidence="1">
    <location>
        <begin position="1"/>
        <end position="38"/>
    </location>
</feature>
<evidence type="ECO:0000313" key="2">
    <source>
        <dbReference type="EMBL" id="TWU24619.1"/>
    </source>
</evidence>